<organism evidence="2 3">
    <name type="scientific">Mycena metata</name>
    <dbReference type="NCBI Taxonomy" id="1033252"/>
    <lineage>
        <taxon>Eukaryota</taxon>
        <taxon>Fungi</taxon>
        <taxon>Dikarya</taxon>
        <taxon>Basidiomycota</taxon>
        <taxon>Agaricomycotina</taxon>
        <taxon>Agaricomycetes</taxon>
        <taxon>Agaricomycetidae</taxon>
        <taxon>Agaricales</taxon>
        <taxon>Marasmiineae</taxon>
        <taxon>Mycenaceae</taxon>
        <taxon>Mycena</taxon>
    </lineage>
</organism>
<keyword evidence="3" id="KW-1185">Reference proteome</keyword>
<dbReference type="Proteomes" id="UP001215598">
    <property type="component" value="Unassembled WGS sequence"/>
</dbReference>
<dbReference type="EMBL" id="JARKIB010000022">
    <property type="protein sequence ID" value="KAJ7767346.1"/>
    <property type="molecule type" value="Genomic_DNA"/>
</dbReference>
<feature type="compositionally biased region" description="Low complexity" evidence="1">
    <location>
        <begin position="29"/>
        <end position="38"/>
    </location>
</feature>
<feature type="compositionally biased region" description="Low complexity" evidence="1">
    <location>
        <begin position="7"/>
        <end position="21"/>
    </location>
</feature>
<reference evidence="2" key="1">
    <citation type="submission" date="2023-03" db="EMBL/GenBank/DDBJ databases">
        <title>Massive genome expansion in bonnet fungi (Mycena s.s.) driven by repeated elements and novel gene families across ecological guilds.</title>
        <authorList>
            <consortium name="Lawrence Berkeley National Laboratory"/>
            <person name="Harder C.B."/>
            <person name="Miyauchi S."/>
            <person name="Viragh M."/>
            <person name="Kuo A."/>
            <person name="Thoen E."/>
            <person name="Andreopoulos B."/>
            <person name="Lu D."/>
            <person name="Skrede I."/>
            <person name="Drula E."/>
            <person name="Henrissat B."/>
            <person name="Morin E."/>
            <person name="Kohler A."/>
            <person name="Barry K."/>
            <person name="LaButti K."/>
            <person name="Morin E."/>
            <person name="Salamov A."/>
            <person name="Lipzen A."/>
            <person name="Mereny Z."/>
            <person name="Hegedus B."/>
            <person name="Baldrian P."/>
            <person name="Stursova M."/>
            <person name="Weitz H."/>
            <person name="Taylor A."/>
            <person name="Grigoriev I.V."/>
            <person name="Nagy L.G."/>
            <person name="Martin F."/>
            <person name="Kauserud H."/>
        </authorList>
    </citation>
    <scope>NUCLEOTIDE SEQUENCE</scope>
    <source>
        <strain evidence="2">CBHHK182m</strain>
    </source>
</reference>
<evidence type="ECO:0000313" key="3">
    <source>
        <dbReference type="Proteomes" id="UP001215598"/>
    </source>
</evidence>
<protein>
    <submittedName>
        <fullName evidence="2">Uncharacterized protein</fullName>
    </submittedName>
</protein>
<gene>
    <name evidence="2" type="ORF">B0H16DRAFT_1686895</name>
</gene>
<feature type="region of interest" description="Disordered" evidence="1">
    <location>
        <begin position="1"/>
        <end position="38"/>
    </location>
</feature>
<proteinExistence type="predicted"/>
<sequence length="474" mass="50877">MGVKWQSPLGPSRSSCSSPTLSSPPTPSAPSSSPCSRAHPPLANTSELALSTLAATFALFRRTLNLEAKVNQQWSQELGAAGRLTIQSVLGCCGYFSPGDGQRDVLFAEYTARVQAAVFGVSGEGVDEVVYSIMAAGLPFSNNVTYRFGKGIMPKAYRLSREAMAVIMEQYASQLADQYGADAAAHMIANNSGNTGPRAQTHTRGSELSGLSGMGSGGGGGYIIPAVLSRIPYFDSIPIPFFVYPFPSSFIPSPLRFFVLPLPTPFFVPFPPFFTSIGAQMPPNPFSPNPTPAASASDLNLTGPRPHQDEEGDEEGDGYSYGYGGVDEGDERGAGGQHAKYESLDIGAARQRRYDILYTHAFPVRSYISCVHATFRRELRVNTWRKGGGGVTRAWAGKPLHFCSLPLRRNSTNLGLNGRTAILGLTWIRYATGTGPRQVFREALARLAASKFLKVLKINLGLGLPALYLATSEE</sequence>
<accession>A0AAD7JLH0</accession>
<evidence type="ECO:0000313" key="2">
    <source>
        <dbReference type="EMBL" id="KAJ7767346.1"/>
    </source>
</evidence>
<comment type="caution">
    <text evidence="2">The sequence shown here is derived from an EMBL/GenBank/DDBJ whole genome shotgun (WGS) entry which is preliminary data.</text>
</comment>
<dbReference type="AlphaFoldDB" id="A0AAD7JLH0"/>
<evidence type="ECO:0000256" key="1">
    <source>
        <dbReference type="SAM" id="MobiDB-lite"/>
    </source>
</evidence>
<feature type="region of interest" description="Disordered" evidence="1">
    <location>
        <begin position="284"/>
        <end position="336"/>
    </location>
</feature>
<name>A0AAD7JLH0_9AGAR</name>